<sequence length="302" mass="32486">MTSPAPVSYPLGAPTISGNQLTVDTALKQPGRITKRLADLTLQSFIVDKIFASSGASVASGAVIYDQLKQNELYLSRDVEERAPGAEYPVVGSDRSAPQVAKSEDWGGKFWVSDEAVRRNDKVHFDNQVTQLANTIVRKVNTRAVATLEAALAAVGGAAIVPGNDWSNVTLSGTAPTPNNERPFADFAAVQLAADREELGVTYDLWLVNPQELHNLRVAYGVELAAILADAGLEIFPSNRITAGTAYAVARAQVGFLDYEQGLATETWREQKTKRNWVQSSVLPIMGVTNPYSIKKLTGLAG</sequence>
<dbReference type="InterPro" id="IPR049995">
    <property type="entry name" value="Capsid_mycobact-type"/>
</dbReference>
<proteinExistence type="predicted"/>
<dbReference type="Pfam" id="PF25209">
    <property type="entry name" value="Phage_capsid_4"/>
    <property type="match status" value="1"/>
</dbReference>
<evidence type="ECO:0000313" key="1">
    <source>
        <dbReference type="EMBL" id="MFC0314491.1"/>
    </source>
</evidence>
<name>A0ABV6H6J0_9ACTN</name>
<gene>
    <name evidence="1" type="ORF">ACFFJD_06460</name>
</gene>
<comment type="caution">
    <text evidence="1">The sequence shown here is derived from an EMBL/GenBank/DDBJ whole genome shotgun (WGS) entry which is preliminary data.</text>
</comment>
<dbReference type="EMBL" id="JBHLWV010000016">
    <property type="protein sequence ID" value="MFC0314491.1"/>
    <property type="molecule type" value="Genomic_DNA"/>
</dbReference>
<dbReference type="RefSeq" id="WP_382362324.1">
    <property type="nucleotide sequence ID" value="NZ_JBHLWV010000016.1"/>
</dbReference>
<protein>
    <submittedName>
        <fullName evidence="1">Major capsid protein</fullName>
    </submittedName>
</protein>
<keyword evidence="2" id="KW-1185">Reference proteome</keyword>
<organism evidence="1 2">
    <name type="scientific">Gordonia phosphorivorans</name>
    <dbReference type="NCBI Taxonomy" id="1056982"/>
    <lineage>
        <taxon>Bacteria</taxon>
        <taxon>Bacillati</taxon>
        <taxon>Actinomycetota</taxon>
        <taxon>Actinomycetes</taxon>
        <taxon>Mycobacteriales</taxon>
        <taxon>Gordoniaceae</taxon>
        <taxon>Gordonia</taxon>
    </lineage>
</organism>
<dbReference type="NCBIfam" id="NF042926">
    <property type="entry name" value="capsid_Caudo_1"/>
    <property type="match status" value="1"/>
</dbReference>
<accession>A0ABV6H6J0</accession>
<reference evidence="1 2" key="1">
    <citation type="submission" date="2024-09" db="EMBL/GenBank/DDBJ databases">
        <authorList>
            <person name="Sun Q."/>
            <person name="Mori K."/>
        </authorList>
    </citation>
    <scope>NUCLEOTIDE SEQUENCE [LARGE SCALE GENOMIC DNA]</scope>
    <source>
        <strain evidence="1 2">CCM 7957</strain>
    </source>
</reference>
<dbReference type="Proteomes" id="UP001589783">
    <property type="component" value="Unassembled WGS sequence"/>
</dbReference>
<evidence type="ECO:0000313" key="2">
    <source>
        <dbReference type="Proteomes" id="UP001589783"/>
    </source>
</evidence>